<dbReference type="InterPro" id="IPR036388">
    <property type="entry name" value="WH-like_DNA-bd_sf"/>
</dbReference>
<dbReference type="PROSITE" id="PS50043">
    <property type="entry name" value="HTH_LUXR_2"/>
    <property type="match status" value="1"/>
</dbReference>
<dbReference type="RefSeq" id="WP_350791597.1">
    <property type="nucleotide sequence ID" value="NZ_JBEPEK010000771.1"/>
</dbReference>
<dbReference type="PROSITE" id="PS00622">
    <property type="entry name" value="HTH_LUXR_1"/>
    <property type="match status" value="1"/>
</dbReference>
<dbReference type="CDD" id="cd06170">
    <property type="entry name" value="LuxR_C_like"/>
    <property type="match status" value="1"/>
</dbReference>
<dbReference type="Proteomes" id="UP001474181">
    <property type="component" value="Unassembled WGS sequence"/>
</dbReference>
<accession>A0ABV1XE24</accession>
<sequence>LAAADWCSGLLDQDPARLLAAVGYHRVADRQPDLGNALEDLALVQAASGDLDAARASFGEALAVCAELGADWDARRAAARLRPWGVRAGSRAPHVRPSFGWEALTATERRVADLVAEGLSNPDIATRLLLSRRTVETHVSHILTKLQVRSRREVAAAADTGPGRPDRRG</sequence>
<evidence type="ECO:0000313" key="6">
    <source>
        <dbReference type="Proteomes" id="UP001474181"/>
    </source>
</evidence>
<reference evidence="5 6" key="1">
    <citation type="submission" date="2024-06" db="EMBL/GenBank/DDBJ databases">
        <title>The Natural Products Discovery Center: Release of the First 8490 Sequenced Strains for Exploring Actinobacteria Biosynthetic Diversity.</title>
        <authorList>
            <person name="Kalkreuter E."/>
            <person name="Kautsar S.A."/>
            <person name="Yang D."/>
            <person name="Bader C.D."/>
            <person name="Teijaro C.N."/>
            <person name="Fluegel L."/>
            <person name="Davis C.M."/>
            <person name="Simpson J.R."/>
            <person name="Lauterbach L."/>
            <person name="Steele A.D."/>
            <person name="Gui C."/>
            <person name="Meng S."/>
            <person name="Li G."/>
            <person name="Viehrig K."/>
            <person name="Ye F."/>
            <person name="Su P."/>
            <person name="Kiefer A.F."/>
            <person name="Nichols A."/>
            <person name="Cepeda A.J."/>
            <person name="Yan W."/>
            <person name="Fan B."/>
            <person name="Jiang Y."/>
            <person name="Adhikari A."/>
            <person name="Zheng C.-J."/>
            <person name="Schuster L."/>
            <person name="Cowan T.M."/>
            <person name="Smanski M.J."/>
            <person name="Chevrette M.G."/>
            <person name="De Carvalho L.P.S."/>
            <person name="Shen B."/>
        </authorList>
    </citation>
    <scope>NUCLEOTIDE SEQUENCE [LARGE SCALE GENOMIC DNA]</scope>
    <source>
        <strain evidence="5 6">NPDC000234</strain>
    </source>
</reference>
<protein>
    <submittedName>
        <fullName evidence="5">Helix-turn-helix transcriptional regulator</fullName>
    </submittedName>
</protein>
<keyword evidence="6" id="KW-1185">Reference proteome</keyword>
<dbReference type="InterPro" id="IPR000792">
    <property type="entry name" value="Tscrpt_reg_LuxR_C"/>
</dbReference>
<dbReference type="PANTHER" id="PTHR44688">
    <property type="entry name" value="DNA-BINDING TRANSCRIPTIONAL ACTIVATOR DEVR_DOSR"/>
    <property type="match status" value="1"/>
</dbReference>
<keyword evidence="1" id="KW-0805">Transcription regulation</keyword>
<dbReference type="PRINTS" id="PR00038">
    <property type="entry name" value="HTHLUXR"/>
</dbReference>
<dbReference type="Gene3D" id="1.10.10.10">
    <property type="entry name" value="Winged helix-like DNA-binding domain superfamily/Winged helix DNA-binding domain"/>
    <property type="match status" value="1"/>
</dbReference>
<dbReference type="SMART" id="SM00421">
    <property type="entry name" value="HTH_LUXR"/>
    <property type="match status" value="1"/>
</dbReference>
<evidence type="ECO:0000256" key="2">
    <source>
        <dbReference type="ARBA" id="ARBA00023125"/>
    </source>
</evidence>
<dbReference type="Pfam" id="PF00196">
    <property type="entry name" value="GerE"/>
    <property type="match status" value="1"/>
</dbReference>
<dbReference type="InterPro" id="IPR016032">
    <property type="entry name" value="Sig_transdc_resp-reg_C-effctor"/>
</dbReference>
<evidence type="ECO:0000256" key="1">
    <source>
        <dbReference type="ARBA" id="ARBA00023015"/>
    </source>
</evidence>
<dbReference type="EMBL" id="JBEPEK010000771">
    <property type="protein sequence ID" value="MER7187285.1"/>
    <property type="molecule type" value="Genomic_DNA"/>
</dbReference>
<organism evidence="5 6">
    <name type="scientific">Streptomyces hyaluromycini</name>
    <dbReference type="NCBI Taxonomy" id="1377993"/>
    <lineage>
        <taxon>Bacteria</taxon>
        <taxon>Bacillati</taxon>
        <taxon>Actinomycetota</taxon>
        <taxon>Actinomycetes</taxon>
        <taxon>Kitasatosporales</taxon>
        <taxon>Streptomycetaceae</taxon>
        <taxon>Streptomyces</taxon>
    </lineage>
</organism>
<dbReference type="PANTHER" id="PTHR44688:SF16">
    <property type="entry name" value="DNA-BINDING TRANSCRIPTIONAL ACTIVATOR DEVR_DOSR"/>
    <property type="match status" value="1"/>
</dbReference>
<evidence type="ECO:0000259" key="4">
    <source>
        <dbReference type="PROSITE" id="PS50043"/>
    </source>
</evidence>
<comment type="caution">
    <text evidence="5">The sequence shown here is derived from an EMBL/GenBank/DDBJ whole genome shotgun (WGS) entry which is preliminary data.</text>
</comment>
<evidence type="ECO:0000313" key="5">
    <source>
        <dbReference type="EMBL" id="MER7187285.1"/>
    </source>
</evidence>
<dbReference type="SUPFAM" id="SSF46894">
    <property type="entry name" value="C-terminal effector domain of the bipartite response regulators"/>
    <property type="match status" value="1"/>
</dbReference>
<feature type="non-terminal residue" evidence="5">
    <location>
        <position position="1"/>
    </location>
</feature>
<keyword evidence="2" id="KW-0238">DNA-binding</keyword>
<name>A0ABV1XE24_9ACTN</name>
<keyword evidence="3" id="KW-0804">Transcription</keyword>
<proteinExistence type="predicted"/>
<feature type="domain" description="HTH luxR-type" evidence="4">
    <location>
        <begin position="97"/>
        <end position="162"/>
    </location>
</feature>
<evidence type="ECO:0000256" key="3">
    <source>
        <dbReference type="ARBA" id="ARBA00023163"/>
    </source>
</evidence>
<gene>
    <name evidence="5" type="ORF">ABT404_48835</name>
</gene>